<comment type="caution">
    <text evidence="5">The sequence shown here is derived from an EMBL/GenBank/DDBJ whole genome shotgun (WGS) entry which is preliminary data.</text>
</comment>
<protein>
    <submittedName>
        <fullName evidence="5">TetR family transcriptional regulator</fullName>
    </submittedName>
</protein>
<evidence type="ECO:0000256" key="2">
    <source>
        <dbReference type="ARBA" id="ARBA00023125"/>
    </source>
</evidence>
<evidence type="ECO:0000313" key="6">
    <source>
        <dbReference type="Proteomes" id="UP000664417"/>
    </source>
</evidence>
<dbReference type="InterPro" id="IPR001647">
    <property type="entry name" value="HTH_TetR"/>
</dbReference>
<proteinExistence type="predicted"/>
<reference evidence="5" key="1">
    <citation type="submission" date="2021-03" db="EMBL/GenBank/DDBJ databases">
        <authorList>
            <person name="Wang G."/>
        </authorList>
    </citation>
    <scope>NUCLEOTIDE SEQUENCE</scope>
    <source>
        <strain evidence="5">KCTC 12899</strain>
    </source>
</reference>
<dbReference type="PANTHER" id="PTHR30055">
    <property type="entry name" value="HTH-TYPE TRANSCRIPTIONAL REGULATOR RUTR"/>
    <property type="match status" value="1"/>
</dbReference>
<dbReference type="InterPro" id="IPR009057">
    <property type="entry name" value="Homeodomain-like_sf"/>
</dbReference>
<feature type="DNA-binding region" description="H-T-H motif" evidence="3">
    <location>
        <begin position="29"/>
        <end position="48"/>
    </location>
</feature>
<dbReference type="InterPro" id="IPR023772">
    <property type="entry name" value="DNA-bd_HTH_TetR-type_CS"/>
</dbReference>
<dbReference type="Pfam" id="PF00440">
    <property type="entry name" value="TetR_N"/>
    <property type="match status" value="1"/>
</dbReference>
<gene>
    <name evidence="5" type="ORF">J3U88_19155</name>
</gene>
<dbReference type="Gene3D" id="1.10.357.10">
    <property type="entry name" value="Tetracycline Repressor, domain 2"/>
    <property type="match status" value="1"/>
</dbReference>
<dbReference type="GO" id="GO:0003700">
    <property type="term" value="F:DNA-binding transcription factor activity"/>
    <property type="evidence" value="ECO:0007669"/>
    <property type="project" value="TreeGrafter"/>
</dbReference>
<dbReference type="InterPro" id="IPR050109">
    <property type="entry name" value="HTH-type_TetR-like_transc_reg"/>
</dbReference>
<dbReference type="RefSeq" id="WP_207860557.1">
    <property type="nucleotide sequence ID" value="NZ_JAFREP010000018.1"/>
</dbReference>
<dbReference type="GO" id="GO:0000976">
    <property type="term" value="F:transcription cis-regulatory region binding"/>
    <property type="evidence" value="ECO:0007669"/>
    <property type="project" value="TreeGrafter"/>
</dbReference>
<dbReference type="InterPro" id="IPR036271">
    <property type="entry name" value="Tet_transcr_reg_TetR-rel_C_sf"/>
</dbReference>
<dbReference type="PRINTS" id="PR00455">
    <property type="entry name" value="HTHTETR"/>
</dbReference>
<dbReference type="EMBL" id="JAFREP010000018">
    <property type="protein sequence ID" value="MBO1320604.1"/>
    <property type="molecule type" value="Genomic_DNA"/>
</dbReference>
<dbReference type="AlphaFoldDB" id="A0A8J7QAQ3"/>
<dbReference type="PROSITE" id="PS50977">
    <property type="entry name" value="HTH_TETR_2"/>
    <property type="match status" value="1"/>
</dbReference>
<organism evidence="5 6">
    <name type="scientific">Acanthopleuribacter pedis</name>
    <dbReference type="NCBI Taxonomy" id="442870"/>
    <lineage>
        <taxon>Bacteria</taxon>
        <taxon>Pseudomonadati</taxon>
        <taxon>Acidobacteriota</taxon>
        <taxon>Holophagae</taxon>
        <taxon>Acanthopleuribacterales</taxon>
        <taxon>Acanthopleuribacteraceae</taxon>
        <taxon>Acanthopleuribacter</taxon>
    </lineage>
</organism>
<dbReference type="PANTHER" id="PTHR30055:SF183">
    <property type="entry name" value="NUCLEOID OCCLUSION FACTOR SLMA"/>
    <property type="match status" value="1"/>
</dbReference>
<keyword evidence="1" id="KW-0175">Coiled coil</keyword>
<keyword evidence="2 3" id="KW-0238">DNA-binding</keyword>
<evidence type="ECO:0000259" key="4">
    <source>
        <dbReference type="PROSITE" id="PS50977"/>
    </source>
</evidence>
<sequence>MTQHVKDRRAVLLAEAASLFRKKGFPRTTVRDIASAVGLQSGSLFHHFATKDDILFAVMEDVIAVITENMLDALAETETPRQKVRALIRTELEAIHGASRDAMTVLVFEWRHLSPARQKEILVLRDQYEALWLTGLAQAAQAGLTVVESFTLRRLLVGSISWTVNWFDPDGPMSLDDLAEQILNTALKT</sequence>
<name>A0A8J7QAQ3_9BACT</name>
<dbReference type="Proteomes" id="UP000664417">
    <property type="component" value="Unassembled WGS sequence"/>
</dbReference>
<dbReference type="Pfam" id="PF17932">
    <property type="entry name" value="TetR_C_24"/>
    <property type="match status" value="1"/>
</dbReference>
<dbReference type="PROSITE" id="PS01081">
    <property type="entry name" value="HTH_TETR_1"/>
    <property type="match status" value="1"/>
</dbReference>
<dbReference type="SUPFAM" id="SSF48498">
    <property type="entry name" value="Tetracyclin repressor-like, C-terminal domain"/>
    <property type="match status" value="1"/>
</dbReference>
<dbReference type="SUPFAM" id="SSF46689">
    <property type="entry name" value="Homeodomain-like"/>
    <property type="match status" value="1"/>
</dbReference>
<dbReference type="InterPro" id="IPR041490">
    <property type="entry name" value="KstR2_TetR_C"/>
</dbReference>
<evidence type="ECO:0000256" key="3">
    <source>
        <dbReference type="PROSITE-ProRule" id="PRU00335"/>
    </source>
</evidence>
<accession>A0A8J7QAQ3</accession>
<keyword evidence="6" id="KW-1185">Reference proteome</keyword>
<feature type="domain" description="HTH tetR-type" evidence="4">
    <location>
        <begin position="6"/>
        <end position="66"/>
    </location>
</feature>
<evidence type="ECO:0000256" key="1">
    <source>
        <dbReference type="ARBA" id="ARBA00023054"/>
    </source>
</evidence>
<evidence type="ECO:0000313" key="5">
    <source>
        <dbReference type="EMBL" id="MBO1320604.1"/>
    </source>
</evidence>